<organism evidence="3 4">
    <name type="scientific">Mixia osmundae (strain CBS 9802 / IAM 14324 / JCM 22182 / KY 12970)</name>
    <dbReference type="NCBI Taxonomy" id="764103"/>
    <lineage>
        <taxon>Eukaryota</taxon>
        <taxon>Fungi</taxon>
        <taxon>Dikarya</taxon>
        <taxon>Basidiomycota</taxon>
        <taxon>Pucciniomycotina</taxon>
        <taxon>Mixiomycetes</taxon>
        <taxon>Mixiales</taxon>
        <taxon>Mixiaceae</taxon>
        <taxon>Mixia</taxon>
    </lineage>
</organism>
<feature type="region of interest" description="Disordered" evidence="1">
    <location>
        <begin position="660"/>
        <end position="685"/>
    </location>
</feature>
<feature type="compositionally biased region" description="Low complexity" evidence="1">
    <location>
        <begin position="1104"/>
        <end position="1133"/>
    </location>
</feature>
<feature type="region of interest" description="Disordered" evidence="1">
    <location>
        <begin position="498"/>
        <end position="539"/>
    </location>
</feature>
<accession>G7DZK0</accession>
<name>G7DZK0_MIXOS</name>
<dbReference type="GO" id="GO:0008157">
    <property type="term" value="F:protein phosphatase 1 binding"/>
    <property type="evidence" value="ECO:0007669"/>
    <property type="project" value="TreeGrafter"/>
</dbReference>
<dbReference type="HOGENOM" id="CLU_006988_0_0_1"/>
<dbReference type="InterPro" id="IPR050782">
    <property type="entry name" value="PP1_regulatory_subunit_3"/>
</dbReference>
<dbReference type="STRING" id="764103.G7DZK0"/>
<feature type="region of interest" description="Disordered" evidence="1">
    <location>
        <begin position="247"/>
        <end position="269"/>
    </location>
</feature>
<feature type="compositionally biased region" description="Polar residues" evidence="1">
    <location>
        <begin position="151"/>
        <end position="169"/>
    </location>
</feature>
<dbReference type="Pfam" id="PF03370">
    <property type="entry name" value="CBM_21"/>
    <property type="match status" value="1"/>
</dbReference>
<dbReference type="EMBL" id="BABT02000070">
    <property type="protein sequence ID" value="GAA96010.1"/>
    <property type="molecule type" value="Genomic_DNA"/>
</dbReference>
<feature type="compositionally biased region" description="Basic and acidic residues" evidence="1">
    <location>
        <begin position="386"/>
        <end position="395"/>
    </location>
</feature>
<dbReference type="InterPro" id="IPR038175">
    <property type="entry name" value="CBM21_dom_sf"/>
</dbReference>
<feature type="region of interest" description="Disordered" evidence="1">
    <location>
        <begin position="1174"/>
        <end position="1253"/>
    </location>
</feature>
<evidence type="ECO:0000313" key="3">
    <source>
        <dbReference type="EMBL" id="GAA96010.1"/>
    </source>
</evidence>
<gene>
    <name evidence="3" type="primary">Mo02670</name>
    <name evidence="3" type="ORF">E5Q_02670</name>
</gene>
<sequence length="1253" mass="134712">MIPVKAPTLHCWQQARDSSKHKESFALETGRSPYIEHSKSALWDPTRRLWLPKASLGQGLSWGGLAIRSDSDPVQFKLDDLTVDTSRLQRSEQRRGKVTFGVCAVLQARASLRELELRTALDEPSRAPPHRRHRAQTPFAPLLQPARRLQRSTSPSRQGSSVQHPSQATWAPYTRPQYVHVEVTREQHAKMSGSSTEAKTTSLHLSGSMTPTLQATGAEAPNPTLSTKTSRPPLPLRTAVPLVQSPHSAGPLSTSHTISAPSYAGPRTRHSSISKADLYLPLTAEASAGRPTIAMRRVHNRQRSIDSLALATSRSQSGEDRSSGPDSSSPISLKTSTSGETSDAGSTAEGQLVLHPASPFDTVPEDPIASTSSLLSPAQSPVQTRLRKDSKESPAADHSPQSSRRLMLHGIDPATPAAPAEIASVTTRNTSKLASVTNATDSIPPKLPIWSPSAPQSQLESTSRDLSLTFGAAAPSLQLVTGTPDVPPELSPPYRKIHAGSTPFEAPRAPKAVHEPEPLLPILPSPSTSDSADSQDSHTVKLDNVSEITPSASVAQPNHRNYVRSSGRLVALKSTGPSDRISSAMVRKKSGELVKSSLRSRSSSRINIHDHNEDGYEEDETLTAPSMRSVMSAPQTPTASKMVHFDSQLEHVKLFLAQQRPTAVSRGGSPQETETEEESEGFPFPSVGEVLPGSIKLITADFTPYKMPISAPNFHGDVRLETLTMAKDSRSLCGSIIVRNIAFNKRVVVRFTFDDWSTISEISADYAISLLDNQADRWTFHIKLSDILARIEEKKMQIALRYIVDGRELWDNNGGSNYHVRFAKIAPPAPRVRATSADGGVHSAAPRTRTLARHQWSVTTTGQASERMADLRRELDRLVSDDATSPPALVTARDEKPVHAVAPANPTFSSRYDFGSSLKGTRANRTAENPYFAPREGIIHSPALGSPVRKPMPLTAGAMRPDHLRGTSQPPPPAYMLSPSLGGDRRDMPSPLYDSGEQYGGFWRPSSPVIPLHEATASWDQFKNNISPIGEPIALPGMPSGKPSTRRFDIPREHLLAPGGVTNASRFASVTSPAGSPRRSPAESPAETPPRAASPPPHEDGNRSPVSSTDNSSLSSPSSQNQSPTSPPSSVTTFGGEFSPTKMMAGSTPLPSSDIGDFIEKYCWSGGNLGLTSKGMSVWPRGKLPLSSASSSTGSGTPQAALDQSASIQSSGTTTPSPSNSRSTNHNTLESMDLSQRDTFFSQALGPHAIRGQ</sequence>
<dbReference type="GO" id="GO:0005979">
    <property type="term" value="P:regulation of glycogen biosynthetic process"/>
    <property type="evidence" value="ECO:0007669"/>
    <property type="project" value="TreeGrafter"/>
</dbReference>
<feature type="region of interest" description="Disordered" evidence="1">
    <location>
        <begin position="311"/>
        <end position="404"/>
    </location>
</feature>
<feature type="compositionally biased region" description="Polar residues" evidence="1">
    <location>
        <begin position="339"/>
        <end position="349"/>
    </location>
</feature>
<dbReference type="PANTHER" id="PTHR12307">
    <property type="entry name" value="PROTEIN PHOSPHATASE 1 REGULATORY SUBUNIT"/>
    <property type="match status" value="1"/>
</dbReference>
<feature type="compositionally biased region" description="Polar residues" evidence="1">
    <location>
        <begin position="1229"/>
        <end position="1242"/>
    </location>
</feature>
<proteinExistence type="predicted"/>
<dbReference type="OrthoDB" id="1881at2759"/>
<feature type="compositionally biased region" description="Low complexity" evidence="1">
    <location>
        <begin position="1184"/>
        <end position="1200"/>
    </location>
</feature>
<feature type="region of interest" description="Disordered" evidence="1">
    <location>
        <begin position="120"/>
        <end position="173"/>
    </location>
</feature>
<reference evidence="3 4" key="2">
    <citation type="journal article" date="2012" name="Open Biol.">
        <title>Characteristics of nucleosomes and linker DNA regions on the genome of the basidiomycete Mixia osmundae revealed by mono- and dinucleosome mapping.</title>
        <authorList>
            <person name="Nishida H."/>
            <person name="Kondo S."/>
            <person name="Matsumoto T."/>
            <person name="Suzuki Y."/>
            <person name="Yoshikawa H."/>
            <person name="Taylor T.D."/>
            <person name="Sugiyama J."/>
        </authorList>
    </citation>
    <scope>NUCLEOTIDE SEQUENCE [LARGE SCALE GENOMIC DNA]</scope>
    <source>
        <strain evidence="4">CBS 9802 / IAM 14324 / JCM 22182 / KY 12970</strain>
    </source>
</reference>
<dbReference type="AlphaFoldDB" id="G7DZK0"/>
<feature type="compositionally biased region" description="Low complexity" evidence="1">
    <location>
        <begin position="1210"/>
        <end position="1228"/>
    </location>
</feature>
<reference evidence="3 4" key="1">
    <citation type="journal article" date="2011" name="J. Gen. Appl. Microbiol.">
        <title>Draft genome sequencing of the enigmatic basidiomycete Mixia osmundae.</title>
        <authorList>
            <person name="Nishida H."/>
            <person name="Nagatsuka Y."/>
            <person name="Sugiyama J."/>
        </authorList>
    </citation>
    <scope>NUCLEOTIDE SEQUENCE [LARGE SCALE GENOMIC DNA]</scope>
    <source>
        <strain evidence="4">CBS 9802 / IAM 14324 / JCM 22182 / KY 12970</strain>
    </source>
</reference>
<dbReference type="PROSITE" id="PS51159">
    <property type="entry name" value="CBM21"/>
    <property type="match status" value="1"/>
</dbReference>
<evidence type="ECO:0000256" key="1">
    <source>
        <dbReference type="SAM" id="MobiDB-lite"/>
    </source>
</evidence>
<dbReference type="Gene3D" id="2.60.40.2440">
    <property type="entry name" value="Carbohydrate binding type-21 domain"/>
    <property type="match status" value="1"/>
</dbReference>
<feature type="domain" description="CBM21" evidence="2">
    <location>
        <begin position="712"/>
        <end position="821"/>
    </location>
</feature>
<feature type="compositionally biased region" description="Low complexity" evidence="1">
    <location>
        <begin position="324"/>
        <end position="338"/>
    </location>
</feature>
<feature type="region of interest" description="Disordered" evidence="1">
    <location>
        <begin position="1057"/>
        <end position="1149"/>
    </location>
</feature>
<feature type="region of interest" description="Disordered" evidence="1">
    <location>
        <begin position="438"/>
        <end position="461"/>
    </location>
</feature>
<comment type="caution">
    <text evidence="3">The sequence shown here is derived from an EMBL/GenBank/DDBJ whole genome shotgun (WGS) entry which is preliminary data.</text>
</comment>
<dbReference type="GO" id="GO:0000164">
    <property type="term" value="C:protein phosphatase type 1 complex"/>
    <property type="evidence" value="ECO:0007669"/>
    <property type="project" value="TreeGrafter"/>
</dbReference>
<feature type="compositionally biased region" description="Polar residues" evidence="1">
    <location>
        <begin position="247"/>
        <end position="260"/>
    </location>
</feature>
<feature type="region of interest" description="Disordered" evidence="1">
    <location>
        <begin position="186"/>
        <end position="209"/>
    </location>
</feature>
<dbReference type="eggNOG" id="KOG3986">
    <property type="taxonomic scope" value="Eukaryota"/>
</dbReference>
<protein>
    <recommendedName>
        <fullName evidence="2">CBM21 domain-containing protein</fullName>
    </recommendedName>
</protein>
<dbReference type="Proteomes" id="UP000009131">
    <property type="component" value="Unassembled WGS sequence"/>
</dbReference>
<dbReference type="InterPro" id="IPR005036">
    <property type="entry name" value="CBM21_dom"/>
</dbReference>
<dbReference type="GO" id="GO:2001069">
    <property type="term" value="F:glycogen binding"/>
    <property type="evidence" value="ECO:0007669"/>
    <property type="project" value="TreeGrafter"/>
</dbReference>
<evidence type="ECO:0000259" key="2">
    <source>
        <dbReference type="PROSITE" id="PS51159"/>
    </source>
</evidence>
<dbReference type="InParanoid" id="G7DZK0"/>
<feature type="compositionally biased region" description="Polar residues" evidence="1">
    <location>
        <begin position="369"/>
        <end position="383"/>
    </location>
</feature>
<dbReference type="PANTHER" id="PTHR12307:SF36">
    <property type="entry name" value="GLYCOGEN-BINDING SUBUNIT 76A"/>
    <property type="match status" value="1"/>
</dbReference>
<feature type="compositionally biased region" description="Polar residues" evidence="1">
    <location>
        <begin position="1062"/>
        <end position="1074"/>
    </location>
</feature>
<evidence type="ECO:0000313" key="4">
    <source>
        <dbReference type="Proteomes" id="UP000009131"/>
    </source>
</evidence>
<feature type="compositionally biased region" description="Polar residues" evidence="1">
    <location>
        <begin position="192"/>
        <end position="209"/>
    </location>
</feature>
<keyword evidence="4" id="KW-1185">Reference proteome</keyword>